<gene>
    <name evidence="2" type="primary">CABZ01078499.2</name>
</gene>
<feature type="non-terminal residue" evidence="2">
    <location>
        <position position="1"/>
    </location>
</feature>
<feature type="compositionally biased region" description="Basic and acidic residues" evidence="1">
    <location>
        <begin position="142"/>
        <end position="153"/>
    </location>
</feature>
<organism evidence="2">
    <name type="scientific">Nothobranchius kuhntae</name>
    <name type="common">Beira killifish</name>
    <dbReference type="NCBI Taxonomy" id="321403"/>
    <lineage>
        <taxon>Eukaryota</taxon>
        <taxon>Metazoa</taxon>
        <taxon>Chordata</taxon>
        <taxon>Craniata</taxon>
        <taxon>Vertebrata</taxon>
        <taxon>Euteleostomi</taxon>
        <taxon>Actinopterygii</taxon>
        <taxon>Neopterygii</taxon>
        <taxon>Teleostei</taxon>
        <taxon>Neoteleostei</taxon>
        <taxon>Acanthomorphata</taxon>
        <taxon>Ovalentaria</taxon>
        <taxon>Atherinomorphae</taxon>
        <taxon>Cyprinodontiformes</taxon>
        <taxon>Nothobranchiidae</taxon>
        <taxon>Nothobranchius</taxon>
    </lineage>
</organism>
<feature type="region of interest" description="Disordered" evidence="1">
    <location>
        <begin position="97"/>
        <end position="121"/>
    </location>
</feature>
<dbReference type="AlphaFoldDB" id="A0A1A8JUA0"/>
<reference evidence="2" key="1">
    <citation type="submission" date="2016-05" db="EMBL/GenBank/DDBJ databases">
        <authorList>
            <person name="Lavstsen T."/>
            <person name="Jespersen J.S."/>
        </authorList>
    </citation>
    <scope>NUCLEOTIDE SEQUENCE</scope>
    <source>
        <tissue evidence="2">Brain</tissue>
    </source>
</reference>
<evidence type="ECO:0000256" key="1">
    <source>
        <dbReference type="SAM" id="MobiDB-lite"/>
    </source>
</evidence>
<feature type="region of interest" description="Disordered" evidence="1">
    <location>
        <begin position="134"/>
        <end position="160"/>
    </location>
</feature>
<evidence type="ECO:0000313" key="2">
    <source>
        <dbReference type="EMBL" id="SBR23673.1"/>
    </source>
</evidence>
<name>A0A1A8JUA0_NOTKU</name>
<accession>A0A1A8JUA0</accession>
<feature type="compositionally biased region" description="Polar residues" evidence="1">
    <location>
        <begin position="97"/>
        <end position="117"/>
    </location>
</feature>
<sequence>PTKLRKRREQGSLIQMVSKKKYSRSFTESVHLLEYISKRPAEPDHAVGIDDTLVDFGVHSKKTWREIWENRADGYATFILQKNCVPGSKMFKLQQYLQQRASQSDSQKPLAPTSSHPSEMDADEELETMMLSLSPSKLRPRHGSEEETEEKTRAACPPATARHLASEVPMAEGVLPFRQRSFEHELKRSCSCWLVGHVQA</sequence>
<protein>
    <submittedName>
        <fullName evidence="2">Uncharacterized protein</fullName>
    </submittedName>
</protein>
<reference evidence="2" key="2">
    <citation type="submission" date="2016-06" db="EMBL/GenBank/DDBJ databases">
        <title>The genome of a short-lived fish provides insights into sex chromosome evolution and the genetic control of aging.</title>
        <authorList>
            <person name="Reichwald K."/>
            <person name="Felder M."/>
            <person name="Petzold A."/>
            <person name="Koch P."/>
            <person name="Groth M."/>
            <person name="Platzer M."/>
        </authorList>
    </citation>
    <scope>NUCLEOTIDE SEQUENCE</scope>
    <source>
        <tissue evidence="2">Brain</tissue>
    </source>
</reference>
<feature type="non-terminal residue" evidence="2">
    <location>
        <position position="200"/>
    </location>
</feature>
<proteinExistence type="predicted"/>
<dbReference type="EMBL" id="HAEE01003653">
    <property type="protein sequence ID" value="SBR23673.1"/>
    <property type="molecule type" value="Transcribed_RNA"/>
</dbReference>